<reference evidence="2 3" key="1">
    <citation type="submission" date="2016-06" db="EMBL/GenBank/DDBJ databases">
        <authorList>
            <person name="Kjaerup R.B."/>
            <person name="Dalgaard T.S."/>
            <person name="Juul-Madsen H.R."/>
        </authorList>
    </citation>
    <scope>NUCLEOTIDE SEQUENCE [LARGE SCALE GENOMIC DNA]</scope>
    <source>
        <strain evidence="2 3">1165133.8</strain>
    </source>
</reference>
<dbReference type="AlphaFoldDB" id="A0A1A3NH11"/>
<protein>
    <submittedName>
        <fullName evidence="2">NTP pyrophosphohydrolase</fullName>
    </submittedName>
</protein>
<gene>
    <name evidence="2" type="ORF">A5634_12180</name>
</gene>
<dbReference type="GO" id="GO:0006754">
    <property type="term" value="P:ATP biosynthetic process"/>
    <property type="evidence" value="ECO:0007669"/>
    <property type="project" value="TreeGrafter"/>
</dbReference>
<dbReference type="PANTHER" id="PTHR21340">
    <property type="entry name" value="DIADENOSINE 5,5-P1,P4-TETRAPHOSPHATE PYROPHOSPHOHYDROLASE MUTT"/>
    <property type="match status" value="1"/>
</dbReference>
<organism evidence="2 3">
    <name type="scientific">Mycobacterium asiaticum</name>
    <dbReference type="NCBI Taxonomy" id="1790"/>
    <lineage>
        <taxon>Bacteria</taxon>
        <taxon>Bacillati</taxon>
        <taxon>Actinomycetota</taxon>
        <taxon>Actinomycetes</taxon>
        <taxon>Mycobacteriales</taxon>
        <taxon>Mycobacteriaceae</taxon>
        <taxon>Mycobacterium</taxon>
    </lineage>
</organism>
<dbReference type="PROSITE" id="PS51462">
    <property type="entry name" value="NUDIX"/>
    <property type="match status" value="1"/>
</dbReference>
<dbReference type="InterPro" id="IPR000086">
    <property type="entry name" value="NUDIX_hydrolase_dom"/>
</dbReference>
<dbReference type="GO" id="GO:0006167">
    <property type="term" value="P:AMP biosynthetic process"/>
    <property type="evidence" value="ECO:0007669"/>
    <property type="project" value="TreeGrafter"/>
</dbReference>
<name>A0A1A3NH11_MYCAS</name>
<proteinExistence type="predicted"/>
<dbReference type="InterPro" id="IPR051325">
    <property type="entry name" value="Nudix_hydrolase_domain"/>
</dbReference>
<dbReference type="Pfam" id="PF00293">
    <property type="entry name" value="NUDIX"/>
    <property type="match status" value="1"/>
</dbReference>
<evidence type="ECO:0000259" key="1">
    <source>
        <dbReference type="PROSITE" id="PS51462"/>
    </source>
</evidence>
<sequence length="161" mass="17600">MPKLSAGVLLYRTRDGVVEVLIAHPGGPFWARKDDGAWSIPKGEYAEADDPWTAAQREFGEELGLAVPEGPRVDLGPVKQPSAKVVTAFAVRGDLDPAETRSNTFELEWPRGSGKMREFPEVDRVGWFPVAQARAKLLKGQRAFLDRLMADPDLAGLSEGT</sequence>
<dbReference type="SUPFAM" id="SSF55811">
    <property type="entry name" value="Nudix"/>
    <property type="match status" value="1"/>
</dbReference>
<keyword evidence="2" id="KW-0378">Hydrolase</keyword>
<comment type="caution">
    <text evidence="2">The sequence shown here is derived from an EMBL/GenBank/DDBJ whole genome shotgun (WGS) entry which is preliminary data.</text>
</comment>
<dbReference type="GO" id="GO:0004081">
    <property type="term" value="F:bis(5'-nucleosyl)-tetraphosphatase (asymmetrical) activity"/>
    <property type="evidence" value="ECO:0007669"/>
    <property type="project" value="TreeGrafter"/>
</dbReference>
<dbReference type="EMBL" id="LZLS01000219">
    <property type="protein sequence ID" value="OBK20630.1"/>
    <property type="molecule type" value="Genomic_DNA"/>
</dbReference>
<dbReference type="PANTHER" id="PTHR21340:SF7">
    <property type="entry name" value="NUDIX HYDROLASE DOMAIN-CONTAINING PROTEIN"/>
    <property type="match status" value="1"/>
</dbReference>
<evidence type="ECO:0000313" key="2">
    <source>
        <dbReference type="EMBL" id="OBK20630.1"/>
    </source>
</evidence>
<dbReference type="CDD" id="cd04662">
    <property type="entry name" value="NUDIX_Hydrolase"/>
    <property type="match status" value="1"/>
</dbReference>
<dbReference type="RefSeq" id="WP_065146879.1">
    <property type="nucleotide sequence ID" value="NZ_LZLS01000219.1"/>
</dbReference>
<dbReference type="InterPro" id="IPR015797">
    <property type="entry name" value="NUDIX_hydrolase-like_dom_sf"/>
</dbReference>
<accession>A0A1A3NH11</accession>
<dbReference type="Proteomes" id="UP000093928">
    <property type="component" value="Unassembled WGS sequence"/>
</dbReference>
<evidence type="ECO:0000313" key="3">
    <source>
        <dbReference type="Proteomes" id="UP000093928"/>
    </source>
</evidence>
<feature type="domain" description="Nudix hydrolase" evidence="1">
    <location>
        <begin position="1"/>
        <end position="150"/>
    </location>
</feature>
<dbReference type="Gene3D" id="3.90.79.10">
    <property type="entry name" value="Nucleoside Triphosphate Pyrophosphohydrolase"/>
    <property type="match status" value="1"/>
</dbReference>
<dbReference type="OrthoDB" id="954553at2"/>